<feature type="transmembrane region" description="Helical" evidence="1">
    <location>
        <begin position="139"/>
        <end position="160"/>
    </location>
</feature>
<keyword evidence="1" id="KW-1133">Transmembrane helix</keyword>
<dbReference type="AlphaFoldDB" id="A0A0V1HZE7"/>
<dbReference type="Proteomes" id="UP000055024">
    <property type="component" value="Unassembled WGS sequence"/>
</dbReference>
<organism evidence="2 3">
    <name type="scientific">Trichinella zimbabwensis</name>
    <dbReference type="NCBI Taxonomy" id="268475"/>
    <lineage>
        <taxon>Eukaryota</taxon>
        <taxon>Metazoa</taxon>
        <taxon>Ecdysozoa</taxon>
        <taxon>Nematoda</taxon>
        <taxon>Enoplea</taxon>
        <taxon>Dorylaimia</taxon>
        <taxon>Trichinellida</taxon>
        <taxon>Trichinellidae</taxon>
        <taxon>Trichinella</taxon>
    </lineage>
</organism>
<evidence type="ECO:0000256" key="1">
    <source>
        <dbReference type="SAM" id="Phobius"/>
    </source>
</evidence>
<keyword evidence="3" id="KW-1185">Reference proteome</keyword>
<accession>A0A0V1HZE7</accession>
<evidence type="ECO:0000313" key="3">
    <source>
        <dbReference type="Proteomes" id="UP000055024"/>
    </source>
</evidence>
<keyword evidence="1" id="KW-0812">Transmembrane</keyword>
<evidence type="ECO:0000313" key="2">
    <source>
        <dbReference type="EMBL" id="KRZ15948.1"/>
    </source>
</evidence>
<dbReference type="EMBL" id="JYDP01000014">
    <property type="protein sequence ID" value="KRZ15948.1"/>
    <property type="molecule type" value="Genomic_DNA"/>
</dbReference>
<sequence length="183" mass="20762">MQSESLRVSNRLIMHCIRSLKCTPYHMKITHGKDMKNEWSTINQQVWKTIFSLTNVSYNKTERLELVQMAHGRNVIDGGSWSGTGIEDTDGHRLASFTFVPLEQILQHCICAPFAHSLYIHIPFYSSSRSSLQIMQDGLLALMSALRCIISAVALFLFLATEFTAVAFGRRAVTHLRLSCRLE</sequence>
<comment type="caution">
    <text evidence="2">The sequence shown here is derived from an EMBL/GenBank/DDBJ whole genome shotgun (WGS) entry which is preliminary data.</text>
</comment>
<proteinExistence type="predicted"/>
<protein>
    <submittedName>
        <fullName evidence="2">Uncharacterized protein</fullName>
    </submittedName>
</protein>
<keyword evidence="1" id="KW-0472">Membrane</keyword>
<gene>
    <name evidence="2" type="ORF">T11_3238</name>
</gene>
<reference evidence="2 3" key="1">
    <citation type="submission" date="2015-01" db="EMBL/GenBank/DDBJ databases">
        <title>Evolution of Trichinella species and genotypes.</title>
        <authorList>
            <person name="Korhonen P.K."/>
            <person name="Edoardo P."/>
            <person name="Giuseppe L.R."/>
            <person name="Gasser R.B."/>
        </authorList>
    </citation>
    <scope>NUCLEOTIDE SEQUENCE [LARGE SCALE GENOMIC DNA]</scope>
    <source>
        <strain evidence="2">ISS1029</strain>
    </source>
</reference>
<name>A0A0V1HZE7_9BILA</name>